<accession>A0ABW3M873</accession>
<dbReference type="EMBL" id="JBHTIS010000521">
    <property type="protein sequence ID" value="MFD1046100.1"/>
    <property type="molecule type" value="Genomic_DNA"/>
</dbReference>
<protein>
    <recommendedName>
        <fullName evidence="3">Lipoprotein</fullName>
    </recommendedName>
</protein>
<sequence>MRRRWAIGLLPLILLANGCGTTVQGEAAEDPQALAEVMFPLARKSIEDNLANDTDGRYTAYVYVKMGAGQLGNESNVSILGGDPSVLEVRQSRLDPGLKVTVYHPSGDSRDLMRLDGKFTSLAPTQWVSYPTYYVSRNTITCSYPALDILCNVQRAREDTEKAKPPNLLHDAKVLADGAVELHSGATLKSLLDQRVFTVAAEISNQLTAEMMRTVLPVRITLDADKKLRSIEVNGEASGKPTGLSIQLGFERRGPASPSDFPAMPNPAEVTVIPDEQGRAQLWQRIHGS</sequence>
<dbReference type="Proteomes" id="UP001597045">
    <property type="component" value="Unassembled WGS sequence"/>
</dbReference>
<evidence type="ECO:0008006" key="3">
    <source>
        <dbReference type="Google" id="ProtNLM"/>
    </source>
</evidence>
<organism evidence="1 2">
    <name type="scientific">Kibdelosporangium lantanae</name>
    <dbReference type="NCBI Taxonomy" id="1497396"/>
    <lineage>
        <taxon>Bacteria</taxon>
        <taxon>Bacillati</taxon>
        <taxon>Actinomycetota</taxon>
        <taxon>Actinomycetes</taxon>
        <taxon>Pseudonocardiales</taxon>
        <taxon>Pseudonocardiaceae</taxon>
        <taxon>Kibdelosporangium</taxon>
    </lineage>
</organism>
<keyword evidence="2" id="KW-1185">Reference proteome</keyword>
<name>A0ABW3M873_9PSEU</name>
<proteinExistence type="predicted"/>
<reference evidence="2" key="1">
    <citation type="journal article" date="2019" name="Int. J. Syst. Evol. Microbiol.">
        <title>The Global Catalogue of Microorganisms (GCM) 10K type strain sequencing project: providing services to taxonomists for standard genome sequencing and annotation.</title>
        <authorList>
            <consortium name="The Broad Institute Genomics Platform"/>
            <consortium name="The Broad Institute Genome Sequencing Center for Infectious Disease"/>
            <person name="Wu L."/>
            <person name="Ma J."/>
        </authorList>
    </citation>
    <scope>NUCLEOTIDE SEQUENCE [LARGE SCALE GENOMIC DNA]</scope>
    <source>
        <strain evidence="2">JCM 31486</strain>
    </source>
</reference>
<comment type="caution">
    <text evidence="1">The sequence shown here is derived from an EMBL/GenBank/DDBJ whole genome shotgun (WGS) entry which is preliminary data.</text>
</comment>
<evidence type="ECO:0000313" key="1">
    <source>
        <dbReference type="EMBL" id="MFD1046100.1"/>
    </source>
</evidence>
<gene>
    <name evidence="1" type="ORF">ACFQ1S_11255</name>
</gene>
<evidence type="ECO:0000313" key="2">
    <source>
        <dbReference type="Proteomes" id="UP001597045"/>
    </source>
</evidence>